<evidence type="ECO:0000259" key="2">
    <source>
        <dbReference type="Pfam" id="PF00031"/>
    </source>
</evidence>
<sequence length="108" mass="11810">FVWFCVFVSAFIGRFVTEQQILGPPQDVSVTDVKVLASARFAVSELNNANTWVTYRMVVITSAQVQSIAGFVPAWNYILETRLRRTTCNPAAAIAAGNQPCVSKPKAS</sequence>
<name>A0A5J5CKY7_9PERO</name>
<feature type="non-terminal residue" evidence="3">
    <location>
        <position position="108"/>
    </location>
</feature>
<dbReference type="Pfam" id="PF00031">
    <property type="entry name" value="Cystatin"/>
    <property type="match status" value="1"/>
</dbReference>
<reference evidence="3 4" key="1">
    <citation type="submission" date="2019-08" db="EMBL/GenBank/DDBJ databases">
        <title>A chromosome-level genome assembly, high-density linkage maps, and genome scans reveal the genomic architecture of hybrid incompatibilities underlying speciation via character displacement in darters (Percidae: Etheostominae).</title>
        <authorList>
            <person name="Moran R.L."/>
            <person name="Catchen J.M."/>
            <person name="Fuller R.C."/>
        </authorList>
    </citation>
    <scope>NUCLEOTIDE SEQUENCE [LARGE SCALE GENOMIC DNA]</scope>
    <source>
        <strain evidence="3">EspeVRDwgs_2016</strain>
        <tissue evidence="3">Muscle</tissue>
    </source>
</reference>
<comment type="caution">
    <text evidence="3">The sequence shown here is derived from an EMBL/GenBank/DDBJ whole genome shotgun (WGS) entry which is preliminary data.</text>
</comment>
<dbReference type="InterPro" id="IPR000010">
    <property type="entry name" value="Cystatin_dom"/>
</dbReference>
<organism evidence="3 4">
    <name type="scientific">Etheostoma spectabile</name>
    <name type="common">orangethroat darter</name>
    <dbReference type="NCBI Taxonomy" id="54343"/>
    <lineage>
        <taxon>Eukaryota</taxon>
        <taxon>Metazoa</taxon>
        <taxon>Chordata</taxon>
        <taxon>Craniata</taxon>
        <taxon>Vertebrata</taxon>
        <taxon>Euteleostomi</taxon>
        <taxon>Actinopterygii</taxon>
        <taxon>Neopterygii</taxon>
        <taxon>Teleostei</taxon>
        <taxon>Neoteleostei</taxon>
        <taxon>Acanthomorphata</taxon>
        <taxon>Eupercaria</taxon>
        <taxon>Perciformes</taxon>
        <taxon>Percoidei</taxon>
        <taxon>Percidae</taxon>
        <taxon>Etheostomatinae</taxon>
        <taxon>Etheostoma</taxon>
    </lineage>
</organism>
<dbReference type="AlphaFoldDB" id="A0A5J5CKY7"/>
<accession>A0A5J5CKY7</accession>
<evidence type="ECO:0000256" key="1">
    <source>
        <dbReference type="SAM" id="SignalP"/>
    </source>
</evidence>
<proteinExistence type="predicted"/>
<feature type="non-terminal residue" evidence="3">
    <location>
        <position position="1"/>
    </location>
</feature>
<evidence type="ECO:0000313" key="4">
    <source>
        <dbReference type="Proteomes" id="UP000327493"/>
    </source>
</evidence>
<keyword evidence="1" id="KW-0732">Signal</keyword>
<feature type="domain" description="Cystatin" evidence="2">
    <location>
        <begin position="25"/>
        <end position="89"/>
    </location>
</feature>
<dbReference type="InterPro" id="IPR046350">
    <property type="entry name" value="Cystatin_sf"/>
</dbReference>
<dbReference type="SUPFAM" id="SSF54403">
    <property type="entry name" value="Cystatin/monellin"/>
    <property type="match status" value="1"/>
</dbReference>
<evidence type="ECO:0000313" key="3">
    <source>
        <dbReference type="EMBL" id="KAA8581246.1"/>
    </source>
</evidence>
<dbReference type="EMBL" id="VOFY01000021">
    <property type="protein sequence ID" value="KAA8581246.1"/>
    <property type="molecule type" value="Genomic_DNA"/>
</dbReference>
<gene>
    <name evidence="3" type="ORF">FQN60_002827</name>
</gene>
<feature type="chain" id="PRO_5023945728" description="Cystatin domain-containing protein" evidence="1">
    <location>
        <begin position="19"/>
        <end position="108"/>
    </location>
</feature>
<dbReference type="Proteomes" id="UP000327493">
    <property type="component" value="Chromosome 21"/>
</dbReference>
<keyword evidence="4" id="KW-1185">Reference proteome</keyword>
<dbReference type="CDD" id="cd00042">
    <property type="entry name" value="CY"/>
    <property type="match status" value="1"/>
</dbReference>
<protein>
    <recommendedName>
        <fullName evidence="2">Cystatin domain-containing protein</fullName>
    </recommendedName>
</protein>
<dbReference type="GO" id="GO:0004869">
    <property type="term" value="F:cysteine-type endopeptidase inhibitor activity"/>
    <property type="evidence" value="ECO:0007669"/>
    <property type="project" value="InterPro"/>
</dbReference>
<feature type="signal peptide" evidence="1">
    <location>
        <begin position="1"/>
        <end position="18"/>
    </location>
</feature>
<dbReference type="Gene3D" id="3.10.450.10">
    <property type="match status" value="1"/>
</dbReference>